<sequence length="182" mass="21833">MMNLPSVTDVYDFWFNELEAQDHFTKNPSLDTKIKDRFEPLWQAAKNGELWSWRQSTTGRLAEIIVLDQFSRNMYRNQAKAFQQDALALVLAQELYNNPQFNQLTKEEKQFTCLPFMHSESLTVHEQWTIPIYQKHLPDIMSIEEAHYQQLKQFGRYPFRNDALNRPSTNEEQEFMRHHDNF</sequence>
<dbReference type="AlphaFoldDB" id="A0A1W1YAZ2"/>
<evidence type="ECO:0000313" key="2">
    <source>
        <dbReference type="Proteomes" id="UP000243884"/>
    </source>
</evidence>
<dbReference type="InterPro" id="IPR011990">
    <property type="entry name" value="TPR-like_helical_dom_sf"/>
</dbReference>
<dbReference type="InterPro" id="IPR010323">
    <property type="entry name" value="DUF924"/>
</dbReference>
<proteinExistence type="predicted"/>
<dbReference type="RefSeq" id="WP_234983507.1">
    <property type="nucleotide sequence ID" value="NZ_FWXK01000002.1"/>
</dbReference>
<evidence type="ECO:0000313" key="1">
    <source>
        <dbReference type="EMBL" id="SMC33319.1"/>
    </source>
</evidence>
<protein>
    <submittedName>
        <fullName evidence="1">Uncharacterized conserved protein, DUF924 family</fullName>
    </submittedName>
</protein>
<dbReference type="Gene3D" id="1.20.58.320">
    <property type="entry name" value="TPR-like"/>
    <property type="match status" value="1"/>
</dbReference>
<keyword evidence="2" id="KW-1185">Reference proteome</keyword>
<dbReference type="Pfam" id="PF06041">
    <property type="entry name" value="DUF924"/>
    <property type="match status" value="1"/>
</dbReference>
<reference evidence="2" key="1">
    <citation type="submission" date="2017-04" db="EMBL/GenBank/DDBJ databases">
        <authorList>
            <person name="Varghese N."/>
            <person name="Submissions S."/>
        </authorList>
    </citation>
    <scope>NUCLEOTIDE SEQUENCE [LARGE SCALE GENOMIC DNA]</scope>
    <source>
        <strain evidence="2">DSM 21500</strain>
    </source>
</reference>
<dbReference type="EMBL" id="FWXK01000002">
    <property type="protein sequence ID" value="SMC33319.1"/>
    <property type="molecule type" value="Genomic_DNA"/>
</dbReference>
<dbReference type="Proteomes" id="UP000243884">
    <property type="component" value="Unassembled WGS sequence"/>
</dbReference>
<dbReference type="Gene3D" id="1.25.40.10">
    <property type="entry name" value="Tetratricopeptide repeat domain"/>
    <property type="match status" value="1"/>
</dbReference>
<dbReference type="STRING" id="371602.SAMN04487984_0518"/>
<accession>A0A1W1YAZ2</accession>
<dbReference type="SUPFAM" id="SSF48452">
    <property type="entry name" value="TPR-like"/>
    <property type="match status" value="1"/>
</dbReference>
<name>A0A1W1YAZ2_9LACT</name>
<gene>
    <name evidence="1" type="ORF">SAMN04487984_0518</name>
</gene>
<organism evidence="1 2">
    <name type="scientific">Aerococcus suis</name>
    <dbReference type="NCBI Taxonomy" id="371602"/>
    <lineage>
        <taxon>Bacteria</taxon>
        <taxon>Bacillati</taxon>
        <taxon>Bacillota</taxon>
        <taxon>Bacilli</taxon>
        <taxon>Lactobacillales</taxon>
        <taxon>Aerococcaceae</taxon>
        <taxon>Aerococcus</taxon>
    </lineage>
</organism>